<dbReference type="InterPro" id="IPR023801">
    <property type="entry name" value="His_deacetylse_dom"/>
</dbReference>
<dbReference type="InterPro" id="IPR037138">
    <property type="entry name" value="His_deacetylse_dom_sf"/>
</dbReference>
<reference evidence="3" key="2">
    <citation type="submission" date="2025-08" db="UniProtKB">
        <authorList>
            <consortium name="Ensembl"/>
        </authorList>
    </citation>
    <scope>IDENTIFICATION</scope>
</reference>
<evidence type="ECO:0000259" key="2">
    <source>
        <dbReference type="Pfam" id="PF00850"/>
    </source>
</evidence>
<reference evidence="3" key="3">
    <citation type="submission" date="2025-09" db="UniProtKB">
        <authorList>
            <consortium name="Ensembl"/>
        </authorList>
    </citation>
    <scope>IDENTIFICATION</scope>
</reference>
<evidence type="ECO:0000313" key="3">
    <source>
        <dbReference type="Ensembl" id="ENSPNAP00000068036.1"/>
    </source>
</evidence>
<evidence type="ECO:0000256" key="1">
    <source>
        <dbReference type="SAM" id="MobiDB-lite"/>
    </source>
</evidence>
<feature type="compositionally biased region" description="Basic residues" evidence="1">
    <location>
        <begin position="134"/>
        <end position="147"/>
    </location>
</feature>
<sequence>MDPQSSPGWSMLVTPVLSCHPLINSLQRQMSEQHLRLEREREREKRDRERQGLKQLWDKEKSQYSAVASPWVRKKLRQLIKHKQYQAVSNFPTGFRALAPIPDLKVQYQQNSPSPQNYRSEQLRRTVSEPLLKSKLRRSVTSRKNPLHRNSSAPPTDCPSTPVAECTSVPGQSDSRLLVWDYGRGLSQKSKRHLDSAKIENRPMASPQQMYISHGQEAMVEAFPSTVQPVFFLNSTGFLQTPVLSSPHTPVQQVHMVMRQHRPLTRTQSQPLIQWDHYPETQHMYRSYSSRRHRRSRHIQEVLIQPRMHQALAGQQDQNKDEQPEREKATRREKWRCSCRDGDRPPVTLNSKIAVELVSSKECGQISSEQDKVTNISFTPPISQHLDQMSAQEMKAGSPLPLICIEPSPTTELHFTGLMYDSQMMKQRCSWDLSGLHPEYNNTVWTRLQDSGLSKQCKLIPARKATIEEIQVPQEIHPFPYGTNPLSRLHLNAARMAAGCVTELALRVALGELRNGFAIVKPHGHAMSNYEAVGFSSSVAIAAKQLQQRLCDKKILIVNWDVHHGNITQNIFYTDPKVLCISLHRCDLSSGGGEPTEVGSGEGKGFNVNVAWSSGLDPPIGDAEYLAAFRSVVIPIAEEFSPDVILVSSQFNAVKGHPTSKGGHSVSAKCFGVLTQKLMDLARGRVVLAVEGGHDLTPTCDASEACVNALLENKVESLSHDVLMQRPCAEAFKSLQTVLHIHRKYWSSLKSVDDMLSQSLLQAERRSSTDSDAALALASLSMTGPNTTRFATESSQYSTAAVPSSVQKCGVP</sequence>
<feature type="region of interest" description="Disordered" evidence="1">
    <location>
        <begin position="108"/>
        <end position="169"/>
    </location>
</feature>
<dbReference type="Pfam" id="PF00850">
    <property type="entry name" value="Hist_deacetyl"/>
    <property type="match status" value="1"/>
</dbReference>
<feature type="compositionally biased region" description="Basic and acidic residues" evidence="1">
    <location>
        <begin position="318"/>
        <end position="334"/>
    </location>
</feature>
<dbReference type="AlphaFoldDB" id="A0AAR2L0Z3"/>
<proteinExistence type="predicted"/>
<feature type="compositionally biased region" description="Polar residues" evidence="1">
    <location>
        <begin position="108"/>
        <end position="120"/>
    </location>
</feature>
<dbReference type="SUPFAM" id="SSF52768">
    <property type="entry name" value="Arginase/deacetylase"/>
    <property type="match status" value="1"/>
</dbReference>
<dbReference type="Ensembl" id="ENSPNAT00000069781.1">
    <property type="protein sequence ID" value="ENSPNAP00000068036.1"/>
    <property type="gene ID" value="ENSPNAG00000002603.2"/>
</dbReference>
<dbReference type="Gene3D" id="3.40.800.20">
    <property type="entry name" value="Histone deacetylase domain"/>
    <property type="match status" value="1"/>
</dbReference>
<dbReference type="PANTHER" id="PTHR10625">
    <property type="entry name" value="HISTONE DEACETYLASE HDAC1-RELATED"/>
    <property type="match status" value="1"/>
</dbReference>
<dbReference type="PANTHER" id="PTHR10625:SF42">
    <property type="entry name" value="HISTONE DEACETYLASE 7"/>
    <property type="match status" value="1"/>
</dbReference>
<feature type="region of interest" description="Disordered" evidence="1">
    <location>
        <begin position="311"/>
        <end position="334"/>
    </location>
</feature>
<organism evidence="3 4">
    <name type="scientific">Pygocentrus nattereri</name>
    <name type="common">Red-bellied piranha</name>
    <dbReference type="NCBI Taxonomy" id="42514"/>
    <lineage>
        <taxon>Eukaryota</taxon>
        <taxon>Metazoa</taxon>
        <taxon>Chordata</taxon>
        <taxon>Craniata</taxon>
        <taxon>Vertebrata</taxon>
        <taxon>Euteleostomi</taxon>
        <taxon>Actinopterygii</taxon>
        <taxon>Neopterygii</taxon>
        <taxon>Teleostei</taxon>
        <taxon>Ostariophysi</taxon>
        <taxon>Characiformes</taxon>
        <taxon>Characoidei</taxon>
        <taxon>Pygocentrus</taxon>
    </lineage>
</organism>
<feature type="domain" description="Histone deacetylase" evidence="2">
    <location>
        <begin position="481"/>
        <end position="710"/>
    </location>
</feature>
<name>A0AAR2L0Z3_PYGNA</name>
<dbReference type="GO" id="GO:0004407">
    <property type="term" value="F:histone deacetylase activity"/>
    <property type="evidence" value="ECO:0007669"/>
    <property type="project" value="TreeGrafter"/>
</dbReference>
<dbReference type="Proteomes" id="UP001501920">
    <property type="component" value="Chromosome 26"/>
</dbReference>
<protein>
    <submittedName>
        <fullName evidence="3">Histone deacetylase 7b</fullName>
    </submittedName>
</protein>
<reference evidence="3 4" key="1">
    <citation type="submission" date="2020-10" db="EMBL/GenBank/DDBJ databases">
        <title>Pygocentrus nattereri (red-bellied piranha) genome, fPygNat1, primary haplotype.</title>
        <authorList>
            <person name="Myers G."/>
            <person name="Meyer A."/>
            <person name="Karagic N."/>
            <person name="Pippel M."/>
            <person name="Winkler S."/>
            <person name="Tracey A."/>
            <person name="Wood J."/>
            <person name="Formenti G."/>
            <person name="Howe K."/>
            <person name="Fedrigo O."/>
            <person name="Jarvis E.D."/>
        </authorList>
    </citation>
    <scope>NUCLEOTIDE SEQUENCE [LARGE SCALE GENOMIC DNA]</scope>
</reference>
<accession>A0AAR2L0Z3</accession>
<keyword evidence="4" id="KW-1185">Reference proteome</keyword>
<dbReference type="GeneTree" id="ENSGT00940000159065"/>
<dbReference type="InterPro" id="IPR023696">
    <property type="entry name" value="Ureohydrolase_dom_sf"/>
</dbReference>
<dbReference type="GO" id="GO:0040029">
    <property type="term" value="P:epigenetic regulation of gene expression"/>
    <property type="evidence" value="ECO:0007669"/>
    <property type="project" value="TreeGrafter"/>
</dbReference>
<evidence type="ECO:0000313" key="4">
    <source>
        <dbReference type="Proteomes" id="UP001501920"/>
    </source>
</evidence>
<dbReference type="GO" id="GO:0000118">
    <property type="term" value="C:histone deacetylase complex"/>
    <property type="evidence" value="ECO:0007669"/>
    <property type="project" value="TreeGrafter"/>
</dbReference>